<dbReference type="InterPro" id="IPR011989">
    <property type="entry name" value="ARM-like"/>
</dbReference>
<evidence type="ECO:0000313" key="1">
    <source>
        <dbReference type="EMBL" id="MDI4645870.1"/>
    </source>
</evidence>
<comment type="caution">
    <text evidence="1">The sequence shown here is derived from an EMBL/GenBank/DDBJ whole genome shotgun (WGS) entry which is preliminary data.</text>
</comment>
<evidence type="ECO:0000313" key="2">
    <source>
        <dbReference type="Proteomes" id="UP001161691"/>
    </source>
</evidence>
<gene>
    <name evidence="1" type="ORF">KB449_12915</name>
</gene>
<organism evidence="1 2">
    <name type="scientific">Cohnella hashimotonis</name>
    <dbReference type="NCBI Taxonomy" id="2826895"/>
    <lineage>
        <taxon>Bacteria</taxon>
        <taxon>Bacillati</taxon>
        <taxon>Bacillota</taxon>
        <taxon>Bacilli</taxon>
        <taxon>Bacillales</taxon>
        <taxon>Paenibacillaceae</taxon>
        <taxon>Cohnella</taxon>
    </lineage>
</organism>
<dbReference type="Gene3D" id="1.25.10.10">
    <property type="entry name" value="Leucine-rich Repeat Variant"/>
    <property type="match status" value="1"/>
</dbReference>
<dbReference type="Proteomes" id="UP001161691">
    <property type="component" value="Unassembled WGS sequence"/>
</dbReference>
<dbReference type="SUPFAM" id="SSF48371">
    <property type="entry name" value="ARM repeat"/>
    <property type="match status" value="1"/>
</dbReference>
<dbReference type="EMBL" id="JAGRPV010000001">
    <property type="protein sequence ID" value="MDI4645870.1"/>
    <property type="molecule type" value="Genomic_DNA"/>
</dbReference>
<reference evidence="1" key="1">
    <citation type="submission" date="2023-04" db="EMBL/GenBank/DDBJ databases">
        <title>Comparative genomic analysis of Cohnella hashimotonis sp. nov., isolated from the International Space Station.</title>
        <authorList>
            <person name="Venkateswaran K."/>
            <person name="Simpson A."/>
        </authorList>
    </citation>
    <scope>NUCLEOTIDE SEQUENCE</scope>
    <source>
        <strain evidence="1">F6_2S_P_1</strain>
    </source>
</reference>
<proteinExistence type="predicted"/>
<dbReference type="InterPro" id="IPR016024">
    <property type="entry name" value="ARM-type_fold"/>
</dbReference>
<sequence>MELKEWLSSLGIQMPKPELQALERHAEKQLGAEYDMRWMSVQEQGQLLETIASIPVYRDILPLWENSGGDYIAIYRRGPLAGKICVMSHEETDLTPRWRNVISLLERMDADPEGEWRDWTFDYPAPEGIPGEQLEQDRKTVDQLWSLLKQEDEEDIRCQTAFAIVALTPKADLAELLALLEDEDMYVQERACERFGEEQFTAAEQPLRELARSGMSNAKSAAARALAGMNMRP</sequence>
<accession>A0ABT6TGB7</accession>
<evidence type="ECO:0008006" key="3">
    <source>
        <dbReference type="Google" id="ProtNLM"/>
    </source>
</evidence>
<keyword evidence="2" id="KW-1185">Reference proteome</keyword>
<dbReference type="RefSeq" id="WP_282908769.1">
    <property type="nucleotide sequence ID" value="NZ_JAGRPV010000001.1"/>
</dbReference>
<name>A0ABT6TGB7_9BACL</name>
<protein>
    <recommendedName>
        <fullName evidence="3">HEAT repeat domain-containing protein</fullName>
    </recommendedName>
</protein>